<feature type="compositionally biased region" description="Basic and acidic residues" evidence="1">
    <location>
        <begin position="105"/>
        <end position="114"/>
    </location>
</feature>
<gene>
    <name evidence="2" type="ORF">mRhiFer1_009059</name>
</gene>
<proteinExistence type="predicted"/>
<accession>A0A7J7SXI8</accession>
<evidence type="ECO:0000313" key="3">
    <source>
        <dbReference type="Proteomes" id="UP000585614"/>
    </source>
</evidence>
<feature type="region of interest" description="Disordered" evidence="1">
    <location>
        <begin position="1"/>
        <end position="36"/>
    </location>
</feature>
<feature type="region of interest" description="Disordered" evidence="1">
    <location>
        <begin position="57"/>
        <end position="114"/>
    </location>
</feature>
<dbReference type="AlphaFoldDB" id="A0A7J7SXI8"/>
<reference evidence="2 3" key="1">
    <citation type="journal article" date="2020" name="Nature">
        <title>Six reference-quality genomes reveal evolution of bat adaptations.</title>
        <authorList>
            <person name="Jebb D."/>
            <person name="Huang Z."/>
            <person name="Pippel M."/>
            <person name="Hughes G.M."/>
            <person name="Lavrichenko K."/>
            <person name="Devanna P."/>
            <person name="Winkler S."/>
            <person name="Jermiin L.S."/>
            <person name="Skirmuntt E.C."/>
            <person name="Katzourakis A."/>
            <person name="Burkitt-Gray L."/>
            <person name="Ray D.A."/>
            <person name="Sullivan K.A.M."/>
            <person name="Roscito J.G."/>
            <person name="Kirilenko B.M."/>
            <person name="Davalos L.M."/>
            <person name="Corthals A.P."/>
            <person name="Power M.L."/>
            <person name="Jones G."/>
            <person name="Ransome R.D."/>
            <person name="Dechmann D.K.N."/>
            <person name="Locatelli A.G."/>
            <person name="Puechmaille S.J."/>
            <person name="Fedrigo O."/>
            <person name="Jarvis E.D."/>
            <person name="Hiller M."/>
            <person name="Vernes S.C."/>
            <person name="Myers E.W."/>
            <person name="Teeling E.C."/>
        </authorList>
    </citation>
    <scope>NUCLEOTIDE SEQUENCE [LARGE SCALE GENOMIC DNA]</scope>
    <source>
        <strain evidence="2">MRhiFer1</strain>
        <tissue evidence="2">Lung</tissue>
    </source>
</reference>
<comment type="caution">
    <text evidence="2">The sequence shown here is derived from an EMBL/GenBank/DDBJ whole genome shotgun (WGS) entry which is preliminary data.</text>
</comment>
<dbReference type="EMBL" id="JACAGC010000021">
    <property type="protein sequence ID" value="KAF6293158.1"/>
    <property type="molecule type" value="Genomic_DNA"/>
</dbReference>
<name>A0A7J7SXI8_RHIFE</name>
<protein>
    <submittedName>
        <fullName evidence="2">Uncharacterized protein</fullName>
    </submittedName>
</protein>
<evidence type="ECO:0000256" key="1">
    <source>
        <dbReference type="SAM" id="MobiDB-lite"/>
    </source>
</evidence>
<dbReference type="Proteomes" id="UP000585614">
    <property type="component" value="Unassembled WGS sequence"/>
</dbReference>
<feature type="compositionally biased region" description="Basic residues" evidence="1">
    <location>
        <begin position="17"/>
        <end position="36"/>
    </location>
</feature>
<organism evidence="2 3">
    <name type="scientific">Rhinolophus ferrumequinum</name>
    <name type="common">Greater horseshoe bat</name>
    <dbReference type="NCBI Taxonomy" id="59479"/>
    <lineage>
        <taxon>Eukaryota</taxon>
        <taxon>Metazoa</taxon>
        <taxon>Chordata</taxon>
        <taxon>Craniata</taxon>
        <taxon>Vertebrata</taxon>
        <taxon>Euteleostomi</taxon>
        <taxon>Mammalia</taxon>
        <taxon>Eutheria</taxon>
        <taxon>Laurasiatheria</taxon>
        <taxon>Chiroptera</taxon>
        <taxon>Yinpterochiroptera</taxon>
        <taxon>Rhinolophoidea</taxon>
        <taxon>Rhinolophidae</taxon>
        <taxon>Rhinolophinae</taxon>
        <taxon>Rhinolophus</taxon>
    </lineage>
</organism>
<evidence type="ECO:0000313" key="2">
    <source>
        <dbReference type="EMBL" id="KAF6293158.1"/>
    </source>
</evidence>
<sequence length="129" mass="14788">MGLRDTDAESQADGERPRRHSLVPRHRWLQKRRRPRSLLGPGRIAIETKSQNKQLKMAATPLRHPPLSGTAPSSLRLRALGPHHLRRNGGGEETGRGQHRQWLPNRKEKSRRGYEQHFKSGIFEVTLIS</sequence>